<proteinExistence type="inferred from homology"/>
<comment type="similarity">
    <text evidence="2">Belongs to the polysaccharide synthase family.</text>
</comment>
<evidence type="ECO:0000256" key="2">
    <source>
        <dbReference type="ARBA" id="ARBA00007430"/>
    </source>
</evidence>
<dbReference type="EMBL" id="CP121472">
    <property type="protein sequence ID" value="WPL19385.1"/>
    <property type="molecule type" value="Genomic_DNA"/>
</dbReference>
<evidence type="ECO:0000313" key="8">
    <source>
        <dbReference type="EMBL" id="WPL19385.1"/>
    </source>
</evidence>
<dbReference type="Proteomes" id="UP001432180">
    <property type="component" value="Chromosome"/>
</dbReference>
<gene>
    <name evidence="8" type="primary">tuaB_3</name>
    <name evidence="8" type="ORF">Thiowin_04503</name>
</gene>
<organism evidence="8 9">
    <name type="scientific">Thiorhodovibrio winogradskyi</name>
    <dbReference type="NCBI Taxonomy" id="77007"/>
    <lineage>
        <taxon>Bacteria</taxon>
        <taxon>Pseudomonadati</taxon>
        <taxon>Pseudomonadota</taxon>
        <taxon>Gammaproteobacteria</taxon>
        <taxon>Chromatiales</taxon>
        <taxon>Chromatiaceae</taxon>
        <taxon>Thiorhodovibrio</taxon>
    </lineage>
</organism>
<keyword evidence="4 7" id="KW-0812">Transmembrane</keyword>
<protein>
    <submittedName>
        <fullName evidence="8">Teichuronic acid biosynthesis protein TuaB</fullName>
    </submittedName>
</protein>
<feature type="transmembrane region" description="Helical" evidence="7">
    <location>
        <begin position="128"/>
        <end position="148"/>
    </location>
</feature>
<feature type="transmembrane region" description="Helical" evidence="7">
    <location>
        <begin position="455"/>
        <end position="478"/>
    </location>
</feature>
<reference evidence="8 9" key="1">
    <citation type="journal article" date="2023" name="Microorganisms">
        <title>Thiorhodovibrio frisius and Trv. litoralis spp. nov., Two Novel Members from a Clade of Fastidious Purple Sulfur Bacteria That Exhibit Unique Red-Shifted Light-Harvesting Capabilities.</title>
        <authorList>
            <person name="Methner A."/>
            <person name="Kuzyk S.B."/>
            <person name="Petersen J."/>
            <person name="Bauer S."/>
            <person name="Brinkmann H."/>
            <person name="Sichau K."/>
            <person name="Wanner G."/>
            <person name="Wolf J."/>
            <person name="Neumann-Schaal M."/>
            <person name="Henke P."/>
            <person name="Tank M."/>
            <person name="Sproer C."/>
            <person name="Bunk B."/>
            <person name="Overmann J."/>
        </authorList>
    </citation>
    <scope>NUCLEOTIDE SEQUENCE [LARGE SCALE GENOMIC DNA]</scope>
    <source>
        <strain evidence="8 9">DSM 6702</strain>
    </source>
</reference>
<keyword evidence="3" id="KW-1003">Cell membrane</keyword>
<feature type="transmembrane region" description="Helical" evidence="7">
    <location>
        <begin position="428"/>
        <end position="449"/>
    </location>
</feature>
<dbReference type="CDD" id="cd13127">
    <property type="entry name" value="MATE_tuaB_like"/>
    <property type="match status" value="1"/>
</dbReference>
<evidence type="ECO:0000256" key="3">
    <source>
        <dbReference type="ARBA" id="ARBA00022475"/>
    </source>
</evidence>
<evidence type="ECO:0000256" key="5">
    <source>
        <dbReference type="ARBA" id="ARBA00022989"/>
    </source>
</evidence>
<feature type="transmembrane region" description="Helical" evidence="7">
    <location>
        <begin position="308"/>
        <end position="332"/>
    </location>
</feature>
<evidence type="ECO:0000256" key="1">
    <source>
        <dbReference type="ARBA" id="ARBA00004651"/>
    </source>
</evidence>
<sequence>MNSSIKKTDHLSTDHLLGDLKVHTIRSTGVTFVAQGFKFVIQLTSIAVLARLLSPSDFGLVAMVTILTGLLSKFMDGGLSMATIQRPDVTQGQISNLFWINVALGLLLTILTIACAPALALVYDEPRLTWIGVVLSMSFLIGGLAVQHTALLKRQMQFKVLARIDVISMTCGVLAGIVSAWGGLGYWSLVILTLSTTASQVILVWLASDWCPGAPLRGTGVRPMLRFGISLTGANFVGYLASNLTPFVVGLVGGAQQLGLYNRANTLTAIPSTQILPPVMNVAQPALCRVAGDPERFRRAALSLIRKVSLLTMFITVSMVVLADWIVDIFLGPGWDAAVPMFRLLAVFSLVEPVATITSILLIAAGKANALLKWKLMTLGIIAVSVAIGSIWGSMGIIAAYSLSGLLIRLPFFLVYASRHIPVSRTDFLNVFLPFLALALFLLLALIGLRSSLEIVNATTGIVIFLPVALVFYLLAGLTIKDVRIEIMDIYQTTLVTIKGRKG</sequence>
<evidence type="ECO:0000313" key="9">
    <source>
        <dbReference type="Proteomes" id="UP001432180"/>
    </source>
</evidence>
<keyword evidence="9" id="KW-1185">Reference proteome</keyword>
<keyword evidence="5 7" id="KW-1133">Transmembrane helix</keyword>
<keyword evidence="6 7" id="KW-0472">Membrane</keyword>
<feature type="transmembrane region" description="Helical" evidence="7">
    <location>
        <begin position="97"/>
        <end position="122"/>
    </location>
</feature>
<feature type="transmembrane region" description="Helical" evidence="7">
    <location>
        <begin position="398"/>
        <end position="416"/>
    </location>
</feature>
<evidence type="ECO:0000256" key="6">
    <source>
        <dbReference type="ARBA" id="ARBA00023136"/>
    </source>
</evidence>
<evidence type="ECO:0000256" key="7">
    <source>
        <dbReference type="SAM" id="Phobius"/>
    </source>
</evidence>
<name>A0ABZ0SEC4_9GAMM</name>
<feature type="transmembrane region" description="Helical" evidence="7">
    <location>
        <begin position="376"/>
        <end position="392"/>
    </location>
</feature>
<feature type="transmembrane region" description="Helical" evidence="7">
    <location>
        <begin position="344"/>
        <end position="364"/>
    </location>
</feature>
<comment type="subcellular location">
    <subcellularLocation>
        <location evidence="1">Cell membrane</location>
        <topology evidence="1">Multi-pass membrane protein</topology>
    </subcellularLocation>
</comment>
<dbReference type="PANTHER" id="PTHR30250:SF10">
    <property type="entry name" value="LIPOPOLYSACCHARIDE BIOSYNTHESIS PROTEIN WZXC"/>
    <property type="match status" value="1"/>
</dbReference>
<accession>A0ABZ0SEC4</accession>
<dbReference type="PANTHER" id="PTHR30250">
    <property type="entry name" value="PST FAMILY PREDICTED COLANIC ACID TRANSPORTER"/>
    <property type="match status" value="1"/>
</dbReference>
<dbReference type="Pfam" id="PF13440">
    <property type="entry name" value="Polysacc_synt_3"/>
    <property type="match status" value="1"/>
</dbReference>
<evidence type="ECO:0000256" key="4">
    <source>
        <dbReference type="ARBA" id="ARBA00022692"/>
    </source>
</evidence>
<dbReference type="InterPro" id="IPR050833">
    <property type="entry name" value="Poly_Biosynth_Transport"/>
</dbReference>